<gene>
    <name evidence="1" type="ORF">GCM10007036_29700</name>
</gene>
<dbReference type="AlphaFoldDB" id="A0A917I983"/>
<name>A0A917I983_9HYPH</name>
<dbReference type="InterPro" id="IPR027266">
    <property type="entry name" value="TrmE/GcvT-like"/>
</dbReference>
<keyword evidence="2" id="KW-1185">Reference proteome</keyword>
<dbReference type="InterPro" id="IPR007375">
    <property type="entry name" value="SoxG"/>
</dbReference>
<dbReference type="EMBL" id="BMES01000002">
    <property type="protein sequence ID" value="GGH23747.1"/>
    <property type="molecule type" value="Genomic_DNA"/>
</dbReference>
<dbReference type="Gene3D" id="3.30.1360.120">
    <property type="entry name" value="Probable tRNA modification gtpase trme, domain 1"/>
    <property type="match status" value="1"/>
</dbReference>
<reference evidence="1" key="2">
    <citation type="submission" date="2020-09" db="EMBL/GenBank/DDBJ databases">
        <authorList>
            <person name="Sun Q."/>
            <person name="Zhou Y."/>
        </authorList>
    </citation>
    <scope>NUCLEOTIDE SEQUENCE</scope>
    <source>
        <strain evidence="1">CGMCC 1.12214</strain>
    </source>
</reference>
<evidence type="ECO:0000313" key="2">
    <source>
        <dbReference type="Proteomes" id="UP000603912"/>
    </source>
</evidence>
<dbReference type="RefSeq" id="WP_188518510.1">
    <property type="nucleotide sequence ID" value="NZ_BMES01000002.1"/>
</dbReference>
<protein>
    <submittedName>
        <fullName evidence="1">Sarcosine oxidase subunit gamma</fullName>
    </submittedName>
</protein>
<dbReference type="Pfam" id="PF04268">
    <property type="entry name" value="SoxG"/>
    <property type="match status" value="1"/>
</dbReference>
<reference evidence="1" key="1">
    <citation type="journal article" date="2014" name="Int. J. Syst. Evol. Microbiol.">
        <title>Complete genome sequence of Corynebacterium casei LMG S-19264T (=DSM 44701T), isolated from a smear-ripened cheese.</title>
        <authorList>
            <consortium name="US DOE Joint Genome Institute (JGI-PGF)"/>
            <person name="Walter F."/>
            <person name="Albersmeier A."/>
            <person name="Kalinowski J."/>
            <person name="Ruckert C."/>
        </authorList>
    </citation>
    <scope>NUCLEOTIDE SEQUENCE</scope>
    <source>
        <strain evidence="1">CGMCC 1.12214</strain>
    </source>
</reference>
<comment type="caution">
    <text evidence="1">The sequence shown here is derived from an EMBL/GenBank/DDBJ whole genome shotgun (WGS) entry which is preliminary data.</text>
</comment>
<proteinExistence type="predicted"/>
<evidence type="ECO:0000313" key="1">
    <source>
        <dbReference type="EMBL" id="GGH23747.1"/>
    </source>
</evidence>
<dbReference type="Gene3D" id="3.30.70.1520">
    <property type="entry name" value="Heterotetrameric sarcosine oxidase"/>
    <property type="match status" value="1"/>
</dbReference>
<dbReference type="Proteomes" id="UP000603912">
    <property type="component" value="Unassembled WGS sequence"/>
</dbReference>
<accession>A0A917I983</accession>
<dbReference type="SUPFAM" id="SSF103025">
    <property type="entry name" value="Folate-binding domain"/>
    <property type="match status" value="1"/>
</dbReference>
<organism evidence="1 2">
    <name type="scientific">Alsobacter metallidurans</name>
    <dbReference type="NCBI Taxonomy" id="340221"/>
    <lineage>
        <taxon>Bacteria</taxon>
        <taxon>Pseudomonadati</taxon>
        <taxon>Pseudomonadota</taxon>
        <taxon>Alphaproteobacteria</taxon>
        <taxon>Hyphomicrobiales</taxon>
        <taxon>Alsobacteraceae</taxon>
        <taxon>Alsobacter</taxon>
    </lineage>
</organism>
<sequence length="199" mass="20836">MVETASVGWTRRSAWADVAKAGRFGAQGTTGVVVELLYGLGIATLIVADGGGPALAAALRDRIGIEPPLTPLIRRSGGRALAWAGPDRWMLVADRRDDLDPVCEGLHALAAVSNQSDGWASLQIGGPDVRRALAKGVMLDLHPSAFPDGAVALTAVSHINVVIWREGDAFTLLAPRSMAGSIWSWLSASTAEFGCEVRG</sequence>